<dbReference type="SUPFAM" id="SSF53756">
    <property type="entry name" value="UDP-Glycosyltransferase/glycogen phosphorylase"/>
    <property type="match status" value="1"/>
</dbReference>
<reference evidence="1 2" key="3">
    <citation type="journal article" date="2010" name="BMC Genomics">
        <title>Transcriptome sequencing and comparative analysis of cucumber flowers with different sex types.</title>
        <authorList>
            <person name="Guo S."/>
            <person name="Zheng Y."/>
            <person name="Joung J.G."/>
            <person name="Liu S."/>
            <person name="Zhang Z."/>
            <person name="Crasta O.R."/>
            <person name="Sobral B.W."/>
            <person name="Xu Y."/>
            <person name="Huang S."/>
            <person name="Fei Z."/>
        </authorList>
    </citation>
    <scope>NUCLEOTIDE SEQUENCE [LARGE SCALE GENOMIC DNA]</scope>
    <source>
        <strain evidence="2">cv. 9930</strain>
    </source>
</reference>
<reference evidence="1 2" key="1">
    <citation type="journal article" date="2009" name="Nat. Genet.">
        <title>The genome of the cucumber, Cucumis sativus L.</title>
        <authorList>
            <person name="Huang S."/>
            <person name="Li R."/>
            <person name="Zhang Z."/>
            <person name="Li L."/>
            <person name="Gu X."/>
            <person name="Fan W."/>
            <person name="Lucas W.J."/>
            <person name="Wang X."/>
            <person name="Xie B."/>
            <person name="Ni P."/>
            <person name="Ren Y."/>
            <person name="Zhu H."/>
            <person name="Li J."/>
            <person name="Lin K."/>
            <person name="Jin W."/>
            <person name="Fei Z."/>
            <person name="Li G."/>
            <person name="Staub J."/>
            <person name="Kilian A."/>
            <person name="van der Vossen E.A."/>
            <person name="Wu Y."/>
            <person name="Guo J."/>
            <person name="He J."/>
            <person name="Jia Z."/>
            <person name="Ren Y."/>
            <person name="Tian G."/>
            <person name="Lu Y."/>
            <person name="Ruan J."/>
            <person name="Qian W."/>
            <person name="Wang M."/>
            <person name="Huang Q."/>
            <person name="Li B."/>
            <person name="Xuan Z."/>
            <person name="Cao J."/>
            <person name="Asan"/>
            <person name="Wu Z."/>
            <person name="Zhang J."/>
            <person name="Cai Q."/>
            <person name="Bai Y."/>
            <person name="Zhao B."/>
            <person name="Han Y."/>
            <person name="Li Y."/>
            <person name="Li X."/>
            <person name="Wang S."/>
            <person name="Shi Q."/>
            <person name="Liu S."/>
            <person name="Cho W.K."/>
            <person name="Kim J.Y."/>
            <person name="Xu Y."/>
            <person name="Heller-Uszynska K."/>
            <person name="Miao H."/>
            <person name="Cheng Z."/>
            <person name="Zhang S."/>
            <person name="Wu J."/>
            <person name="Yang Y."/>
            <person name="Kang H."/>
            <person name="Li M."/>
            <person name="Liang H."/>
            <person name="Ren X."/>
            <person name="Shi Z."/>
            <person name="Wen M."/>
            <person name="Jian M."/>
            <person name="Yang H."/>
            <person name="Zhang G."/>
            <person name="Yang Z."/>
            <person name="Chen R."/>
            <person name="Liu S."/>
            <person name="Li J."/>
            <person name="Ma L."/>
            <person name="Liu H."/>
            <person name="Zhou Y."/>
            <person name="Zhao J."/>
            <person name="Fang X."/>
            <person name="Li G."/>
            <person name="Fang L."/>
            <person name="Li Y."/>
            <person name="Liu D."/>
            <person name="Zheng H."/>
            <person name="Zhang Y."/>
            <person name="Qin N."/>
            <person name="Li Z."/>
            <person name="Yang G."/>
            <person name="Yang S."/>
            <person name="Bolund L."/>
            <person name="Kristiansen K."/>
            <person name="Zheng H."/>
            <person name="Li S."/>
            <person name="Zhang X."/>
            <person name="Yang H."/>
            <person name="Wang J."/>
            <person name="Sun R."/>
            <person name="Zhang B."/>
            <person name="Jiang S."/>
            <person name="Wang J."/>
            <person name="Du Y."/>
            <person name="Li S."/>
        </authorList>
    </citation>
    <scope>NUCLEOTIDE SEQUENCE [LARGE SCALE GENOMIC DNA]</scope>
    <source>
        <strain evidence="2">cv. 9930</strain>
    </source>
</reference>
<dbReference type="OMA" id="ICHRATW"/>
<proteinExistence type="predicted"/>
<dbReference type="Gene3D" id="3.40.50.2000">
    <property type="entry name" value="Glycogen Phosphorylase B"/>
    <property type="match status" value="1"/>
</dbReference>
<protein>
    <submittedName>
        <fullName evidence="1">Uncharacterized protein</fullName>
    </submittedName>
</protein>
<reference evidence="1 2" key="2">
    <citation type="journal article" date="2009" name="PLoS ONE">
        <title>An integrated genetic and cytogenetic map of the cucumber genome.</title>
        <authorList>
            <person name="Ren Y."/>
            <person name="Zhang Z."/>
            <person name="Liu J."/>
            <person name="Staub J.E."/>
            <person name="Han Y."/>
            <person name="Cheng Z."/>
            <person name="Li X."/>
            <person name="Lu J."/>
            <person name="Miao H."/>
            <person name="Kang H."/>
            <person name="Xie B."/>
            <person name="Gu X."/>
            <person name="Wang X."/>
            <person name="Du Y."/>
            <person name="Jin W."/>
            <person name="Huang S."/>
        </authorList>
    </citation>
    <scope>NUCLEOTIDE SEQUENCE [LARGE SCALE GENOMIC DNA]</scope>
    <source>
        <strain evidence="2">cv. 9930</strain>
    </source>
</reference>
<gene>
    <name evidence="1" type="ORF">Csa_1G533530</name>
</gene>
<sequence length="121" mass="13428">MGDPRGSSSVEGAMRRKGISSAMVCTIEGLVSFLGSTHIVEDWKIGCRVKRTKVGTETLIVKEEISEIAQRFMDLSSSKGKQMRDRAKNLKDICHRATWPGGSSRHNLDGFIWSISKDDTK</sequence>
<dbReference type="AlphaFoldDB" id="A0A0A0M0X4"/>
<name>A0A0A0M0X4_CUCSA</name>
<organism evidence="1 2">
    <name type="scientific">Cucumis sativus</name>
    <name type="common">Cucumber</name>
    <dbReference type="NCBI Taxonomy" id="3659"/>
    <lineage>
        <taxon>Eukaryota</taxon>
        <taxon>Viridiplantae</taxon>
        <taxon>Streptophyta</taxon>
        <taxon>Embryophyta</taxon>
        <taxon>Tracheophyta</taxon>
        <taxon>Spermatophyta</taxon>
        <taxon>Magnoliopsida</taxon>
        <taxon>eudicotyledons</taxon>
        <taxon>Gunneridae</taxon>
        <taxon>Pentapetalae</taxon>
        <taxon>rosids</taxon>
        <taxon>fabids</taxon>
        <taxon>Cucurbitales</taxon>
        <taxon>Cucurbitaceae</taxon>
        <taxon>Benincaseae</taxon>
        <taxon>Cucumis</taxon>
    </lineage>
</organism>
<dbReference type="STRING" id="3659.A0A0A0M0X4"/>
<accession>A0A0A0M0X4</accession>
<evidence type="ECO:0000313" key="2">
    <source>
        <dbReference type="Proteomes" id="UP000029981"/>
    </source>
</evidence>
<dbReference type="EMBL" id="CM002922">
    <property type="protein sequence ID" value="KGN65846.1"/>
    <property type="molecule type" value="Genomic_DNA"/>
</dbReference>
<reference evidence="1 2" key="4">
    <citation type="journal article" date="2011" name="BMC Genomics">
        <title>RNA-Seq improves annotation of protein-coding genes in the cucumber genome.</title>
        <authorList>
            <person name="Li Z."/>
            <person name="Zhang Z."/>
            <person name="Yan P."/>
            <person name="Huang S."/>
            <person name="Fei Z."/>
            <person name="Lin K."/>
        </authorList>
    </citation>
    <scope>NUCLEOTIDE SEQUENCE [LARGE SCALE GENOMIC DNA]</scope>
    <source>
        <strain evidence="2">cv. 9930</strain>
    </source>
</reference>
<keyword evidence="2" id="KW-1185">Reference proteome</keyword>
<dbReference type="Proteomes" id="UP000029981">
    <property type="component" value="Chromosome 1"/>
</dbReference>
<dbReference type="Gramene" id="KGN65846">
    <property type="protein sequence ID" value="KGN65846"/>
    <property type="gene ID" value="Csa_1G533530"/>
</dbReference>
<evidence type="ECO:0000313" key="1">
    <source>
        <dbReference type="EMBL" id="KGN65846.1"/>
    </source>
</evidence>